<keyword evidence="5" id="KW-0762">Sugar transport</keyword>
<keyword evidence="9" id="KW-0406">Ion transport</keyword>
<dbReference type="AlphaFoldDB" id="A0A1I1I6F4"/>
<evidence type="ECO:0000256" key="13">
    <source>
        <dbReference type="ARBA" id="ARBA00023237"/>
    </source>
</evidence>
<dbReference type="Gene3D" id="3.10.560.10">
    <property type="entry name" value="Outer membrane lipoprotein wza domain like"/>
    <property type="match status" value="6"/>
</dbReference>
<feature type="domain" description="Soluble ligand binding" evidence="16">
    <location>
        <begin position="506"/>
        <end position="552"/>
    </location>
</feature>
<dbReference type="Pfam" id="PF22461">
    <property type="entry name" value="SLBB_2"/>
    <property type="match status" value="1"/>
</dbReference>
<evidence type="ECO:0000259" key="16">
    <source>
        <dbReference type="Pfam" id="PF10531"/>
    </source>
</evidence>
<sequence length="843" mass="92851">MKNLFNVIFGSFPCMGILLSALVFCGNYQVLGQTINPDDLSNVRVDDLSDEQIRTYMQQAEAAGFTEADLADMALQRGMPPGEIQKLRDRIAKLNGSSSTPVNESRPTDIRQGRRELTDTLNIPRVSMPRGAPDTAELDSLQVFGRALFSGVTPVFEPNLRIATPKNYVIGADDQLLIDIYGQSEADYALTITPDGTINIPYVGVVSVAGMTIEQATARISSQLATVYPAIRSGGTKVNVALGNIRSIKVVLMGEVVKPGTYTLPAVATAFNALYYSGGPTDNGSFRTISLIRNGKAIAQLDVYDILMNGALAGNIRLEDQDVLMVPPYQRRVAIHGEVKRPAIYEMKSDETFEQLLHYAGGFTEDAYRTRIKVVKRTEKEQRIEDVMNSQFAHYEPQMGDVYTVDRILSRFENRVTIEGSVFRPGEYELSPGLTLSMLIKKAEGLKEDAFLNRGYITRLKDDMQTEQLAFSVSGIMAGITPDIELKREDIVTISSIFGLREAYTVDIDGEVRSPGRFSYAEGMTLKDLVMQAGGFRESATANRIEVSRRMTNADALSQSARIAEVFQVDADKGLSSDDGDFVLMPFDKVVVRTATGYETQKTVRIEGEVLYPGLYTITRKDERISDIIKRAGGFTPYAYVEGASLRRGAAIDTNKAAKTSAEEADEAFKSQDEYRRLLTLRQLQNNATAIDQANLSRNVSADLVGINLDRIIRNPGQRGDLILQDGDVIRVPKELQTVKISGEVLAPSTAIYAPAKGFKQYISQAGGFSSRALRKSAYVLYANGSVKSTNRFLFFNNYPPIKPGTEIFVPQRPERARVSPQQWIGISTGIASLAAIILTMVR</sequence>
<dbReference type="GO" id="GO:0009279">
    <property type="term" value="C:cell outer membrane"/>
    <property type="evidence" value="ECO:0007669"/>
    <property type="project" value="UniProtKB-SubCell"/>
</dbReference>
<dbReference type="Pfam" id="PF02563">
    <property type="entry name" value="Poly_export"/>
    <property type="match status" value="1"/>
</dbReference>
<dbReference type="EMBL" id="FOLL01000008">
    <property type="protein sequence ID" value="SFC31706.1"/>
    <property type="molecule type" value="Genomic_DNA"/>
</dbReference>
<dbReference type="Gene3D" id="3.30.1950.10">
    <property type="entry name" value="wza like domain"/>
    <property type="match status" value="1"/>
</dbReference>
<organism evidence="18 19">
    <name type="scientific">Parapedobacter composti</name>
    <dbReference type="NCBI Taxonomy" id="623281"/>
    <lineage>
        <taxon>Bacteria</taxon>
        <taxon>Pseudomonadati</taxon>
        <taxon>Bacteroidota</taxon>
        <taxon>Sphingobacteriia</taxon>
        <taxon>Sphingobacteriales</taxon>
        <taxon>Sphingobacteriaceae</taxon>
        <taxon>Parapedobacter</taxon>
    </lineage>
</organism>
<feature type="domain" description="SLBB" evidence="17">
    <location>
        <begin position="249"/>
        <end position="326"/>
    </location>
</feature>
<feature type="domain" description="Soluble ligand binding" evidence="16">
    <location>
        <begin position="333"/>
        <end position="379"/>
    </location>
</feature>
<dbReference type="InterPro" id="IPR019554">
    <property type="entry name" value="Soluble_ligand-bd"/>
</dbReference>
<dbReference type="InterPro" id="IPR054765">
    <property type="entry name" value="SLBB_dom"/>
</dbReference>
<keyword evidence="10" id="KW-0626">Porin</keyword>
<dbReference type="InterPro" id="IPR003715">
    <property type="entry name" value="Poly_export_N"/>
</dbReference>
<evidence type="ECO:0000256" key="5">
    <source>
        <dbReference type="ARBA" id="ARBA00022597"/>
    </source>
</evidence>
<evidence type="ECO:0000256" key="3">
    <source>
        <dbReference type="ARBA" id="ARBA00022448"/>
    </source>
</evidence>
<proteinExistence type="inferred from homology"/>
<keyword evidence="19" id="KW-1185">Reference proteome</keyword>
<evidence type="ECO:0000256" key="4">
    <source>
        <dbReference type="ARBA" id="ARBA00022452"/>
    </source>
</evidence>
<keyword evidence="8" id="KW-0625">Polysaccharide transport</keyword>
<keyword evidence="14" id="KW-0449">Lipoprotein</keyword>
<evidence type="ECO:0000256" key="1">
    <source>
        <dbReference type="ARBA" id="ARBA00004571"/>
    </source>
</evidence>
<keyword evidence="7" id="KW-0732">Signal</keyword>
<evidence type="ECO:0000256" key="7">
    <source>
        <dbReference type="ARBA" id="ARBA00022729"/>
    </source>
</evidence>
<dbReference type="GO" id="GO:0015159">
    <property type="term" value="F:polysaccharide transmembrane transporter activity"/>
    <property type="evidence" value="ECO:0007669"/>
    <property type="project" value="InterPro"/>
</dbReference>
<feature type="domain" description="Soluble ligand binding" evidence="16">
    <location>
        <begin position="604"/>
        <end position="649"/>
    </location>
</feature>
<name>A0A1I1I6F4_9SPHI</name>
<dbReference type="GO" id="GO:0015288">
    <property type="term" value="F:porin activity"/>
    <property type="evidence" value="ECO:0007669"/>
    <property type="project" value="UniProtKB-KW"/>
</dbReference>
<evidence type="ECO:0000256" key="14">
    <source>
        <dbReference type="ARBA" id="ARBA00023288"/>
    </source>
</evidence>
<dbReference type="GO" id="GO:0006811">
    <property type="term" value="P:monoatomic ion transport"/>
    <property type="evidence" value="ECO:0007669"/>
    <property type="project" value="UniProtKB-KW"/>
</dbReference>
<comment type="subcellular location">
    <subcellularLocation>
        <location evidence="1">Cell outer membrane</location>
        <topology evidence="1">Multi-pass membrane protein</topology>
    </subcellularLocation>
</comment>
<evidence type="ECO:0000313" key="19">
    <source>
        <dbReference type="Proteomes" id="UP000199577"/>
    </source>
</evidence>
<dbReference type="PANTHER" id="PTHR33619">
    <property type="entry name" value="POLYSACCHARIDE EXPORT PROTEIN GFCE-RELATED"/>
    <property type="match status" value="1"/>
</dbReference>
<feature type="domain" description="Soluble ligand binding" evidence="16">
    <location>
        <begin position="415"/>
        <end position="460"/>
    </location>
</feature>
<dbReference type="InterPro" id="IPR049712">
    <property type="entry name" value="Poly_export"/>
</dbReference>
<evidence type="ECO:0000256" key="6">
    <source>
        <dbReference type="ARBA" id="ARBA00022692"/>
    </source>
</evidence>
<reference evidence="19" key="1">
    <citation type="submission" date="2016-10" db="EMBL/GenBank/DDBJ databases">
        <authorList>
            <person name="Varghese N."/>
            <person name="Submissions S."/>
        </authorList>
    </citation>
    <scope>NUCLEOTIDE SEQUENCE [LARGE SCALE GENOMIC DNA]</scope>
    <source>
        <strain evidence="19">DSM 22900</strain>
    </source>
</reference>
<keyword evidence="6" id="KW-0812">Transmembrane</keyword>
<dbReference type="Pfam" id="PF10531">
    <property type="entry name" value="SLBB"/>
    <property type="match status" value="4"/>
</dbReference>
<evidence type="ECO:0000313" key="18">
    <source>
        <dbReference type="EMBL" id="SFC31706.1"/>
    </source>
</evidence>
<feature type="domain" description="Polysaccharide export protein N-terminal" evidence="15">
    <location>
        <begin position="164"/>
        <end position="228"/>
    </location>
</feature>
<keyword evidence="4" id="KW-1134">Transmembrane beta strand</keyword>
<keyword evidence="13" id="KW-0998">Cell outer membrane</keyword>
<evidence type="ECO:0000259" key="17">
    <source>
        <dbReference type="Pfam" id="PF22461"/>
    </source>
</evidence>
<dbReference type="RefSeq" id="WP_244518836.1">
    <property type="nucleotide sequence ID" value="NZ_FOLL01000008.1"/>
</dbReference>
<evidence type="ECO:0000256" key="9">
    <source>
        <dbReference type="ARBA" id="ARBA00023065"/>
    </source>
</evidence>
<evidence type="ECO:0000259" key="15">
    <source>
        <dbReference type="Pfam" id="PF02563"/>
    </source>
</evidence>
<dbReference type="Proteomes" id="UP000199577">
    <property type="component" value="Unassembled WGS sequence"/>
</dbReference>
<accession>A0A1I1I6F4</accession>
<keyword evidence="3" id="KW-0813">Transport</keyword>
<evidence type="ECO:0000256" key="2">
    <source>
        <dbReference type="ARBA" id="ARBA00009450"/>
    </source>
</evidence>
<evidence type="ECO:0000256" key="10">
    <source>
        <dbReference type="ARBA" id="ARBA00023114"/>
    </source>
</evidence>
<protein>
    <submittedName>
        <fullName evidence="18">Protein involved in polysaccharide export, contains SLBB domain of the beta-grasp fold</fullName>
    </submittedName>
</protein>
<dbReference type="PANTHER" id="PTHR33619:SF3">
    <property type="entry name" value="POLYSACCHARIDE EXPORT PROTEIN GFCE-RELATED"/>
    <property type="match status" value="1"/>
</dbReference>
<keyword evidence="11" id="KW-0472">Membrane</keyword>
<evidence type="ECO:0000256" key="11">
    <source>
        <dbReference type="ARBA" id="ARBA00023136"/>
    </source>
</evidence>
<dbReference type="STRING" id="623281.SAMN05421747_10890"/>
<dbReference type="GO" id="GO:0046930">
    <property type="term" value="C:pore complex"/>
    <property type="evidence" value="ECO:0007669"/>
    <property type="project" value="UniProtKB-KW"/>
</dbReference>
<evidence type="ECO:0000256" key="12">
    <source>
        <dbReference type="ARBA" id="ARBA00023139"/>
    </source>
</evidence>
<comment type="similarity">
    <text evidence="2">Belongs to the BexD/CtrA/VexA family.</text>
</comment>
<keyword evidence="12" id="KW-0564">Palmitate</keyword>
<gene>
    <name evidence="18" type="ORF">SAMN05421747_10890</name>
</gene>
<evidence type="ECO:0000256" key="8">
    <source>
        <dbReference type="ARBA" id="ARBA00023047"/>
    </source>
</evidence>